<dbReference type="STRING" id="86416.Clopa_1750"/>
<feature type="domain" description="MPN" evidence="7">
    <location>
        <begin position="22"/>
        <end position="145"/>
    </location>
</feature>
<dbReference type="HOGENOM" id="CLU_073529_3_0_9"/>
<evidence type="ECO:0000259" key="7">
    <source>
        <dbReference type="PROSITE" id="PS50249"/>
    </source>
</evidence>
<evidence type="ECO:0000256" key="4">
    <source>
        <dbReference type="ARBA" id="ARBA00022801"/>
    </source>
</evidence>
<evidence type="ECO:0000256" key="2">
    <source>
        <dbReference type="ARBA" id="ARBA00022670"/>
    </source>
</evidence>
<dbReference type="GO" id="GO:0046872">
    <property type="term" value="F:metal ion binding"/>
    <property type="evidence" value="ECO:0007669"/>
    <property type="project" value="UniProtKB-KW"/>
</dbReference>
<gene>
    <name evidence="8" type="ORF">Clopa_1750</name>
</gene>
<organism evidence="8 9">
    <name type="scientific">Clostridium pasteurianum BC1</name>
    <dbReference type="NCBI Taxonomy" id="86416"/>
    <lineage>
        <taxon>Bacteria</taxon>
        <taxon>Bacillati</taxon>
        <taxon>Bacillota</taxon>
        <taxon>Clostridia</taxon>
        <taxon>Eubacteriales</taxon>
        <taxon>Clostridiaceae</taxon>
        <taxon>Clostridium</taxon>
    </lineage>
</organism>
<dbReference type="InterPro" id="IPR025657">
    <property type="entry name" value="RadC_JAB"/>
</dbReference>
<dbReference type="eggNOG" id="COG2003">
    <property type="taxonomic scope" value="Bacteria"/>
</dbReference>
<evidence type="ECO:0000256" key="6">
    <source>
        <dbReference type="ARBA" id="ARBA00023049"/>
    </source>
</evidence>
<evidence type="ECO:0000256" key="3">
    <source>
        <dbReference type="ARBA" id="ARBA00022723"/>
    </source>
</evidence>
<keyword evidence="3" id="KW-0479">Metal-binding</keyword>
<dbReference type="InterPro" id="IPR020891">
    <property type="entry name" value="UPF0758_CS"/>
</dbReference>
<dbReference type="CDD" id="cd08071">
    <property type="entry name" value="MPN_DUF2466"/>
    <property type="match status" value="1"/>
</dbReference>
<keyword evidence="6" id="KW-0482">Metalloprotease</keyword>
<dbReference type="PANTHER" id="PTHR30471:SF3">
    <property type="entry name" value="UPF0758 PROTEIN YEES-RELATED"/>
    <property type="match status" value="1"/>
</dbReference>
<keyword evidence="5" id="KW-0862">Zinc</keyword>
<dbReference type="EMBL" id="CP003261">
    <property type="protein sequence ID" value="AGK96667.1"/>
    <property type="molecule type" value="Genomic_DNA"/>
</dbReference>
<keyword evidence="4" id="KW-0378">Hydrolase</keyword>
<dbReference type="KEGG" id="cpas:Clopa_1750"/>
<dbReference type="Gene3D" id="3.40.140.10">
    <property type="entry name" value="Cytidine Deaminase, domain 2"/>
    <property type="match status" value="1"/>
</dbReference>
<keyword evidence="9" id="KW-1185">Reference proteome</keyword>
<evidence type="ECO:0000313" key="9">
    <source>
        <dbReference type="Proteomes" id="UP000013523"/>
    </source>
</evidence>
<dbReference type="PROSITE" id="PS01302">
    <property type="entry name" value="UPF0758"/>
    <property type="match status" value="1"/>
</dbReference>
<reference evidence="8 9" key="1">
    <citation type="submission" date="2012-01" db="EMBL/GenBank/DDBJ databases">
        <title>Complete sequence of chromosome of Clostridium pasteurianum BC1.</title>
        <authorList>
            <consortium name="US DOE Joint Genome Institute"/>
            <person name="Lucas S."/>
            <person name="Han J."/>
            <person name="Lapidus A."/>
            <person name="Cheng J.-F."/>
            <person name="Goodwin L."/>
            <person name="Pitluck S."/>
            <person name="Peters L."/>
            <person name="Mikhailova N."/>
            <person name="Teshima H."/>
            <person name="Detter J.C."/>
            <person name="Han C."/>
            <person name="Tapia R."/>
            <person name="Land M."/>
            <person name="Hauser L."/>
            <person name="Kyrpides N."/>
            <person name="Ivanova N."/>
            <person name="Pagani I."/>
            <person name="Dunn J."/>
            <person name="Taghavi S."/>
            <person name="Francis A."/>
            <person name="van der Lelie D."/>
            <person name="Woyke T."/>
        </authorList>
    </citation>
    <scope>NUCLEOTIDE SEQUENCE [LARGE SCALE GENOMIC DNA]</scope>
    <source>
        <strain evidence="8 9">BC1</strain>
    </source>
</reference>
<dbReference type="InterPro" id="IPR037518">
    <property type="entry name" value="MPN"/>
</dbReference>
<evidence type="ECO:0000256" key="5">
    <source>
        <dbReference type="ARBA" id="ARBA00022833"/>
    </source>
</evidence>
<evidence type="ECO:0000313" key="8">
    <source>
        <dbReference type="EMBL" id="AGK96667.1"/>
    </source>
</evidence>
<proteinExistence type="inferred from homology"/>
<evidence type="ECO:0000256" key="1">
    <source>
        <dbReference type="ARBA" id="ARBA00010243"/>
    </source>
</evidence>
<dbReference type="PANTHER" id="PTHR30471">
    <property type="entry name" value="DNA REPAIR PROTEIN RADC"/>
    <property type="match status" value="1"/>
</dbReference>
<dbReference type="AlphaFoldDB" id="R4K0Q2"/>
<name>R4K0Q2_CLOPA</name>
<dbReference type="Proteomes" id="UP000013523">
    <property type="component" value="Chromosome"/>
</dbReference>
<dbReference type="Pfam" id="PF04002">
    <property type="entry name" value="RadC"/>
    <property type="match status" value="1"/>
</dbReference>
<dbReference type="RefSeq" id="WP_015614985.1">
    <property type="nucleotide sequence ID" value="NC_021182.1"/>
</dbReference>
<dbReference type="PATRIC" id="fig|86416.3.peg.1727"/>
<protein>
    <submittedName>
        <fullName evidence="8">DNA repair protein</fullName>
    </submittedName>
</protein>
<keyword evidence="2" id="KW-0645">Protease</keyword>
<dbReference type="PROSITE" id="PS50249">
    <property type="entry name" value="MPN"/>
    <property type="match status" value="1"/>
</dbReference>
<sequence>MNIQIVSIKMVKEKDLHYEYESISRVPQSAELVRKVIGDMDREAFVVITLDTKNHPTSINVNSIGNLNSSIVHPREVFKTAILGNAASILVGHNHPSGDTSPSKEDINVTNRLKEAGRILGIEVLDHIIVGSFNNYISLKEKGLL</sequence>
<comment type="similarity">
    <text evidence="1">Belongs to the UPF0758 family.</text>
</comment>
<dbReference type="OrthoDB" id="9804482at2"/>
<dbReference type="GO" id="GO:0006508">
    <property type="term" value="P:proteolysis"/>
    <property type="evidence" value="ECO:0007669"/>
    <property type="project" value="UniProtKB-KW"/>
</dbReference>
<dbReference type="GO" id="GO:0008237">
    <property type="term" value="F:metallopeptidase activity"/>
    <property type="evidence" value="ECO:0007669"/>
    <property type="project" value="UniProtKB-KW"/>
</dbReference>
<dbReference type="InterPro" id="IPR001405">
    <property type="entry name" value="UPF0758"/>
</dbReference>
<accession>R4K0Q2</accession>